<dbReference type="Pfam" id="PF13663">
    <property type="entry name" value="DUF4148"/>
    <property type="match status" value="1"/>
</dbReference>
<dbReference type="OrthoDB" id="9133496at2"/>
<organism evidence="3 4">
    <name type="scientific">Paraburkholderia rhizosphaerae</name>
    <dbReference type="NCBI Taxonomy" id="480658"/>
    <lineage>
        <taxon>Bacteria</taxon>
        <taxon>Pseudomonadati</taxon>
        <taxon>Pseudomonadota</taxon>
        <taxon>Betaproteobacteria</taxon>
        <taxon>Burkholderiales</taxon>
        <taxon>Burkholderiaceae</taxon>
        <taxon>Paraburkholderia</taxon>
    </lineage>
</organism>
<dbReference type="EMBL" id="SORE01000006">
    <property type="protein sequence ID" value="TDY51791.1"/>
    <property type="molecule type" value="Genomic_DNA"/>
</dbReference>
<reference evidence="3 4" key="1">
    <citation type="submission" date="2019-03" db="EMBL/GenBank/DDBJ databases">
        <title>Genomic Encyclopedia of Type Strains, Phase III (KMG-III): the genomes of soil and plant-associated and newly described type strains.</title>
        <authorList>
            <person name="Whitman W."/>
        </authorList>
    </citation>
    <scope>NUCLEOTIDE SEQUENCE [LARGE SCALE GENOMIC DNA]</scope>
    <source>
        <strain evidence="3 4">LMG 29544</strain>
    </source>
</reference>
<keyword evidence="4" id="KW-1185">Reference proteome</keyword>
<sequence>MNVFSRGLVVLCMTIGTTLPLAAHANDLAASEPFTTSQNTQAVQPPVNQPGDWQPDASTGLTRAQVYQDLVHAQQDGQISYLDHTIYAHH</sequence>
<accession>A0A4V3HF86</accession>
<proteinExistence type="predicted"/>
<feature type="region of interest" description="Disordered" evidence="1">
    <location>
        <begin position="32"/>
        <end position="58"/>
    </location>
</feature>
<feature type="chain" id="PRO_5020807278" evidence="2">
    <location>
        <begin position="26"/>
        <end position="90"/>
    </location>
</feature>
<keyword evidence="2" id="KW-0732">Signal</keyword>
<protein>
    <submittedName>
        <fullName evidence="3">Uncharacterized protein DUF4148</fullName>
    </submittedName>
</protein>
<name>A0A4V3HF86_9BURK</name>
<evidence type="ECO:0000313" key="3">
    <source>
        <dbReference type="EMBL" id="TDY51791.1"/>
    </source>
</evidence>
<feature type="signal peptide" evidence="2">
    <location>
        <begin position="1"/>
        <end position="25"/>
    </location>
</feature>
<evidence type="ECO:0000313" key="4">
    <source>
        <dbReference type="Proteomes" id="UP000295509"/>
    </source>
</evidence>
<evidence type="ECO:0000256" key="1">
    <source>
        <dbReference type="SAM" id="MobiDB-lite"/>
    </source>
</evidence>
<feature type="compositionally biased region" description="Polar residues" evidence="1">
    <location>
        <begin position="33"/>
        <end position="43"/>
    </location>
</feature>
<dbReference type="Proteomes" id="UP000295509">
    <property type="component" value="Unassembled WGS sequence"/>
</dbReference>
<evidence type="ECO:0000256" key="2">
    <source>
        <dbReference type="SAM" id="SignalP"/>
    </source>
</evidence>
<gene>
    <name evidence="3" type="ORF">BX592_10685</name>
</gene>
<dbReference type="InterPro" id="IPR025421">
    <property type="entry name" value="DUF4148"/>
</dbReference>
<dbReference type="AlphaFoldDB" id="A0A4V3HF86"/>
<comment type="caution">
    <text evidence="3">The sequence shown here is derived from an EMBL/GenBank/DDBJ whole genome shotgun (WGS) entry which is preliminary data.</text>
</comment>